<evidence type="ECO:0000313" key="2">
    <source>
        <dbReference type="Proteomes" id="UP001293254"/>
    </source>
</evidence>
<gene>
    <name evidence="1" type="ORF">Salat_1698200</name>
</gene>
<reference evidence="1" key="1">
    <citation type="submission" date="2020-06" db="EMBL/GenBank/DDBJ databases">
        <authorList>
            <person name="Li T."/>
            <person name="Hu X."/>
            <person name="Zhang T."/>
            <person name="Song X."/>
            <person name="Zhang H."/>
            <person name="Dai N."/>
            <person name="Sheng W."/>
            <person name="Hou X."/>
            <person name="Wei L."/>
        </authorList>
    </citation>
    <scope>NUCLEOTIDE SEQUENCE</scope>
    <source>
        <strain evidence="1">3651</strain>
        <tissue evidence="1">Leaf</tissue>
    </source>
</reference>
<keyword evidence="2" id="KW-1185">Reference proteome</keyword>
<dbReference type="AlphaFoldDB" id="A0AAE2CK25"/>
<accession>A0AAE2CK25</accession>
<organism evidence="1 2">
    <name type="scientific">Sesamum alatum</name>
    <dbReference type="NCBI Taxonomy" id="300844"/>
    <lineage>
        <taxon>Eukaryota</taxon>
        <taxon>Viridiplantae</taxon>
        <taxon>Streptophyta</taxon>
        <taxon>Embryophyta</taxon>
        <taxon>Tracheophyta</taxon>
        <taxon>Spermatophyta</taxon>
        <taxon>Magnoliopsida</taxon>
        <taxon>eudicotyledons</taxon>
        <taxon>Gunneridae</taxon>
        <taxon>Pentapetalae</taxon>
        <taxon>asterids</taxon>
        <taxon>lamiids</taxon>
        <taxon>Lamiales</taxon>
        <taxon>Pedaliaceae</taxon>
        <taxon>Sesamum</taxon>
    </lineage>
</organism>
<comment type="caution">
    <text evidence="1">The sequence shown here is derived from an EMBL/GenBank/DDBJ whole genome shotgun (WGS) entry which is preliminary data.</text>
</comment>
<name>A0AAE2CK25_9LAMI</name>
<protein>
    <submittedName>
        <fullName evidence="1">Uncharacterized protein</fullName>
    </submittedName>
</protein>
<evidence type="ECO:0000313" key="1">
    <source>
        <dbReference type="EMBL" id="KAK4425046.1"/>
    </source>
</evidence>
<dbReference type="EMBL" id="JACGWO010000006">
    <property type="protein sequence ID" value="KAK4425046.1"/>
    <property type="molecule type" value="Genomic_DNA"/>
</dbReference>
<proteinExistence type="predicted"/>
<dbReference type="Proteomes" id="UP001293254">
    <property type="component" value="Unassembled WGS sequence"/>
</dbReference>
<reference evidence="1" key="2">
    <citation type="journal article" date="2024" name="Plant">
        <title>Genomic evolution and insights into agronomic trait innovations of Sesamum species.</title>
        <authorList>
            <person name="Miao H."/>
            <person name="Wang L."/>
            <person name="Qu L."/>
            <person name="Liu H."/>
            <person name="Sun Y."/>
            <person name="Le M."/>
            <person name="Wang Q."/>
            <person name="Wei S."/>
            <person name="Zheng Y."/>
            <person name="Lin W."/>
            <person name="Duan Y."/>
            <person name="Cao H."/>
            <person name="Xiong S."/>
            <person name="Wang X."/>
            <person name="Wei L."/>
            <person name="Li C."/>
            <person name="Ma Q."/>
            <person name="Ju M."/>
            <person name="Zhao R."/>
            <person name="Li G."/>
            <person name="Mu C."/>
            <person name="Tian Q."/>
            <person name="Mei H."/>
            <person name="Zhang T."/>
            <person name="Gao T."/>
            <person name="Zhang H."/>
        </authorList>
    </citation>
    <scope>NUCLEOTIDE SEQUENCE</scope>
    <source>
        <strain evidence="1">3651</strain>
    </source>
</reference>
<sequence>MSVPHFSNSSYHCASPAFHHSRQPPDLCRRRLICLGSSSKSRPNPVISVFEAGFACRRQSGCAFGVRRHFGSEGIVCGRVLRLSITELLGMEAEIARMNQNSKLMEDEGQGLVLPEGLWHLNLTTISYASWEHLSRVGCFWDIELDDSRCSGGLCCISGGYQCESSAPWCVIDPLDDGRRVIVESNLRVSSELLLLVREARAYCEIL</sequence>